<dbReference type="Pfam" id="PF13489">
    <property type="entry name" value="Methyltransf_23"/>
    <property type="match status" value="1"/>
</dbReference>
<protein>
    <recommendedName>
        <fullName evidence="3">Juvenile hormone acid methyltransferase</fullName>
    </recommendedName>
</protein>
<organism evidence="1 2">
    <name type="scientific">Bemisia tabaci</name>
    <name type="common">Sweetpotato whitefly</name>
    <name type="synonym">Aleurodes tabaci</name>
    <dbReference type="NCBI Taxonomy" id="7038"/>
    <lineage>
        <taxon>Eukaryota</taxon>
        <taxon>Metazoa</taxon>
        <taxon>Ecdysozoa</taxon>
        <taxon>Arthropoda</taxon>
        <taxon>Hexapoda</taxon>
        <taxon>Insecta</taxon>
        <taxon>Pterygota</taxon>
        <taxon>Neoptera</taxon>
        <taxon>Paraneoptera</taxon>
        <taxon>Hemiptera</taxon>
        <taxon>Sternorrhyncha</taxon>
        <taxon>Aleyrodoidea</taxon>
        <taxon>Aleyrodidae</taxon>
        <taxon>Aleyrodinae</taxon>
        <taxon>Bemisia</taxon>
    </lineage>
</organism>
<dbReference type="EMBL" id="OU963864">
    <property type="protein sequence ID" value="CAH0387536.1"/>
    <property type="molecule type" value="Genomic_DNA"/>
</dbReference>
<reference evidence="1" key="1">
    <citation type="submission" date="2021-12" db="EMBL/GenBank/DDBJ databases">
        <authorList>
            <person name="King R."/>
        </authorList>
    </citation>
    <scope>NUCLEOTIDE SEQUENCE</scope>
</reference>
<dbReference type="KEGG" id="btab:109033068"/>
<dbReference type="Gene3D" id="3.40.50.150">
    <property type="entry name" value="Vaccinia Virus protein VP39"/>
    <property type="match status" value="1"/>
</dbReference>
<gene>
    <name evidence="1" type="ORF">BEMITA_LOCUS6539</name>
</gene>
<proteinExistence type="predicted"/>
<dbReference type="InterPro" id="IPR029063">
    <property type="entry name" value="SAM-dependent_MTases_sf"/>
</dbReference>
<dbReference type="SUPFAM" id="SSF53335">
    <property type="entry name" value="S-adenosyl-L-methionine-dependent methyltransferases"/>
    <property type="match status" value="1"/>
</dbReference>
<accession>A0A9P0F176</accession>
<keyword evidence="2" id="KW-1185">Reference proteome</keyword>
<sequence length="278" mass="32148">MQEGDLYSDFNKSNPNKFRDIQELLADHKSLFRWFSEEVVLDVGCGPGDVTRHVLYPWLPENANKTVLGVDVSPVMKDLGNKKFGHPDVFFETFDVSGKNLAVITEDEKFRDGFTKIFSFHVFHWINDLELAFQNVYKLLKPSGQVLLTFPISRQYQRLYKQMQEKEPWSTILKGAHREIPNYFLNGDATTEFLSIVTKVGFKVVTCKLITTHDEFPSIEALKKLVGSLDIHFNRIPTSMRGQYLEECIEIMRKKNLKELDNGTVVVTEKRITAFMEK</sequence>
<dbReference type="PANTHER" id="PTHR43861:SF1">
    <property type="entry name" value="TRANS-ACONITATE 2-METHYLTRANSFERASE"/>
    <property type="match status" value="1"/>
</dbReference>
<evidence type="ECO:0008006" key="3">
    <source>
        <dbReference type="Google" id="ProtNLM"/>
    </source>
</evidence>
<dbReference type="Proteomes" id="UP001152759">
    <property type="component" value="Chromosome 3"/>
</dbReference>
<evidence type="ECO:0000313" key="1">
    <source>
        <dbReference type="EMBL" id="CAH0387536.1"/>
    </source>
</evidence>
<name>A0A9P0F176_BEMTA</name>
<dbReference type="AlphaFoldDB" id="A0A9P0F176"/>
<evidence type="ECO:0000313" key="2">
    <source>
        <dbReference type="Proteomes" id="UP001152759"/>
    </source>
</evidence>
<dbReference type="CDD" id="cd02440">
    <property type="entry name" value="AdoMet_MTases"/>
    <property type="match status" value="1"/>
</dbReference>
<dbReference type="PANTHER" id="PTHR43861">
    <property type="entry name" value="TRANS-ACONITATE 2-METHYLTRANSFERASE-RELATED"/>
    <property type="match status" value="1"/>
</dbReference>